<keyword evidence="3" id="KW-1185">Reference proteome</keyword>
<feature type="chain" id="PRO_5041293312" evidence="1">
    <location>
        <begin position="23"/>
        <end position="72"/>
    </location>
</feature>
<dbReference type="AlphaFoldDB" id="A0AA36H8G8"/>
<reference evidence="2" key="1">
    <citation type="submission" date="2023-07" db="EMBL/GenBank/DDBJ databases">
        <authorList>
            <consortium name="CYATHOMIX"/>
        </authorList>
    </citation>
    <scope>NUCLEOTIDE SEQUENCE</scope>
    <source>
        <strain evidence="2">N/A</strain>
    </source>
</reference>
<protein>
    <submittedName>
        <fullName evidence="2">Uncharacterized protein</fullName>
    </submittedName>
</protein>
<evidence type="ECO:0000313" key="3">
    <source>
        <dbReference type="Proteomes" id="UP001176961"/>
    </source>
</evidence>
<gene>
    <name evidence="2" type="ORF">CYNAS_LOCUS17891</name>
</gene>
<evidence type="ECO:0000313" key="2">
    <source>
        <dbReference type="EMBL" id="CAJ0605908.1"/>
    </source>
</evidence>
<dbReference type="Proteomes" id="UP001176961">
    <property type="component" value="Unassembled WGS sequence"/>
</dbReference>
<evidence type="ECO:0000256" key="1">
    <source>
        <dbReference type="SAM" id="SignalP"/>
    </source>
</evidence>
<organism evidence="2 3">
    <name type="scientific">Cylicocyclus nassatus</name>
    <name type="common">Nematode worm</name>
    <dbReference type="NCBI Taxonomy" id="53992"/>
    <lineage>
        <taxon>Eukaryota</taxon>
        <taxon>Metazoa</taxon>
        <taxon>Ecdysozoa</taxon>
        <taxon>Nematoda</taxon>
        <taxon>Chromadorea</taxon>
        <taxon>Rhabditida</taxon>
        <taxon>Rhabditina</taxon>
        <taxon>Rhabditomorpha</taxon>
        <taxon>Strongyloidea</taxon>
        <taxon>Strongylidae</taxon>
        <taxon>Cylicocyclus</taxon>
    </lineage>
</organism>
<name>A0AA36H8G8_CYLNA</name>
<dbReference type="EMBL" id="CATQJL010000316">
    <property type="protein sequence ID" value="CAJ0605908.1"/>
    <property type="molecule type" value="Genomic_DNA"/>
</dbReference>
<sequence length="72" mass="8276">MKVSVALLVTALLAMTFTVVVSQEDYYTNDDNSGTGSDATYDYYGDDDNYKPKRYNNHKVDSDHWWETLEVV</sequence>
<keyword evidence="1" id="KW-0732">Signal</keyword>
<comment type="caution">
    <text evidence="2">The sequence shown here is derived from an EMBL/GenBank/DDBJ whole genome shotgun (WGS) entry which is preliminary data.</text>
</comment>
<accession>A0AA36H8G8</accession>
<proteinExistence type="predicted"/>
<feature type="signal peptide" evidence="1">
    <location>
        <begin position="1"/>
        <end position="22"/>
    </location>
</feature>